<sequence>MNSIERVKAAIYFKNPDRAPIFNGVKGDVLPLLMIPSKKWRPGWNKNEEGLFPHAGVEFKWDKPAWAKENPKYEGNKWRHLPREDIDEWGCIWNMTGRGDNMGHPGRAVLTDWNNYEEFISKYYPDPDDKNRYLFAHTLKKSFDDDKYRMLIIPFGLSELASKIRGFTNYLMDHRKHPQELKKLLEHLTEYHLKLMK</sequence>
<name>X1FTJ6_9ZZZZ</name>
<dbReference type="Gene3D" id="3.20.20.210">
    <property type="match status" value="1"/>
</dbReference>
<organism evidence="1">
    <name type="scientific">marine sediment metagenome</name>
    <dbReference type="NCBI Taxonomy" id="412755"/>
    <lineage>
        <taxon>unclassified sequences</taxon>
        <taxon>metagenomes</taxon>
        <taxon>ecological metagenomes</taxon>
    </lineage>
</organism>
<evidence type="ECO:0000313" key="1">
    <source>
        <dbReference type="EMBL" id="GAH48327.1"/>
    </source>
</evidence>
<dbReference type="EMBL" id="BARU01022972">
    <property type="protein sequence ID" value="GAH48327.1"/>
    <property type="molecule type" value="Genomic_DNA"/>
</dbReference>
<dbReference type="AlphaFoldDB" id="X1FTJ6"/>
<protein>
    <submittedName>
        <fullName evidence="1">Uncharacterized protein</fullName>
    </submittedName>
</protein>
<feature type="non-terminal residue" evidence="1">
    <location>
        <position position="197"/>
    </location>
</feature>
<comment type="caution">
    <text evidence="1">The sequence shown here is derived from an EMBL/GenBank/DDBJ whole genome shotgun (WGS) entry which is preliminary data.</text>
</comment>
<dbReference type="InterPro" id="IPR038071">
    <property type="entry name" value="UROD/MetE-like_sf"/>
</dbReference>
<reference evidence="1" key="1">
    <citation type="journal article" date="2014" name="Front. Microbiol.">
        <title>High frequency of phylogenetically diverse reductive dehalogenase-homologous genes in deep subseafloor sedimentary metagenomes.</title>
        <authorList>
            <person name="Kawai M."/>
            <person name="Futagami T."/>
            <person name="Toyoda A."/>
            <person name="Takaki Y."/>
            <person name="Nishi S."/>
            <person name="Hori S."/>
            <person name="Arai W."/>
            <person name="Tsubouchi T."/>
            <person name="Morono Y."/>
            <person name="Uchiyama I."/>
            <person name="Ito T."/>
            <person name="Fujiyama A."/>
            <person name="Inagaki F."/>
            <person name="Takami H."/>
        </authorList>
    </citation>
    <scope>NUCLEOTIDE SEQUENCE</scope>
    <source>
        <strain evidence="1">Expedition CK06-06</strain>
    </source>
</reference>
<proteinExistence type="predicted"/>
<gene>
    <name evidence="1" type="ORF">S03H2_37327</name>
</gene>
<accession>X1FTJ6</accession>